<accession>A0A0F9JCR2</accession>
<protein>
    <submittedName>
        <fullName evidence="1">Uncharacterized protein</fullName>
    </submittedName>
</protein>
<name>A0A0F9JCR2_9ZZZZ</name>
<reference evidence="1" key="1">
    <citation type="journal article" date="2015" name="Nature">
        <title>Complex archaea that bridge the gap between prokaryotes and eukaryotes.</title>
        <authorList>
            <person name="Spang A."/>
            <person name="Saw J.H."/>
            <person name="Jorgensen S.L."/>
            <person name="Zaremba-Niedzwiedzka K."/>
            <person name="Martijn J."/>
            <person name="Lind A.E."/>
            <person name="van Eijk R."/>
            <person name="Schleper C."/>
            <person name="Guy L."/>
            <person name="Ettema T.J."/>
        </authorList>
    </citation>
    <scope>NUCLEOTIDE SEQUENCE</scope>
</reference>
<gene>
    <name evidence="1" type="ORF">LCGC14_1545230</name>
</gene>
<evidence type="ECO:0000313" key="1">
    <source>
        <dbReference type="EMBL" id="KKM60106.1"/>
    </source>
</evidence>
<dbReference type="AlphaFoldDB" id="A0A0F9JCR2"/>
<dbReference type="EMBL" id="LAZR01011739">
    <property type="protein sequence ID" value="KKM60106.1"/>
    <property type="molecule type" value="Genomic_DNA"/>
</dbReference>
<sequence>MWDLEVIRQQNEAAYLSSLQMINEGANSTAPAPKPEPVFPLAVLAAKLMVGPPSIVRIMDLLGNSDAVAQFLTLIREFTPDHEGEIMSEIEDGRRIHRFCQYFEYHYFPLEDPAEQYDGYLLEDFIDYIPVHLMGFSCDDYSEFMSYRAGFILLLAMVENPYVSYDDNERVPILEQVKKLVGSDLVELIPPDGWSPEDIHTMFDESPYSGVATFADWIHQCTGCMQMDANYAEYGPEVWSTRVVDQLTQEWPQVGEIQDKMFKIHEWLEEDMRQNFAKVLAVMHGRERIDEVYVAKEQMPFPLDKDGQVVRKEAVYGSA</sequence>
<proteinExistence type="predicted"/>
<comment type="caution">
    <text evidence="1">The sequence shown here is derived from an EMBL/GenBank/DDBJ whole genome shotgun (WGS) entry which is preliminary data.</text>
</comment>
<organism evidence="1">
    <name type="scientific">marine sediment metagenome</name>
    <dbReference type="NCBI Taxonomy" id="412755"/>
    <lineage>
        <taxon>unclassified sequences</taxon>
        <taxon>metagenomes</taxon>
        <taxon>ecological metagenomes</taxon>
    </lineage>
</organism>